<dbReference type="InterPro" id="IPR036875">
    <property type="entry name" value="Znf_CCHC_sf"/>
</dbReference>
<feature type="compositionally biased region" description="Basic and acidic residues" evidence="2">
    <location>
        <begin position="239"/>
        <end position="253"/>
    </location>
</feature>
<dbReference type="AlphaFoldDB" id="A0A3M6Z4W9"/>
<feature type="region of interest" description="Disordered" evidence="2">
    <location>
        <begin position="167"/>
        <end position="324"/>
    </location>
</feature>
<accession>A0A3M6Z4W9</accession>
<evidence type="ECO:0000256" key="1">
    <source>
        <dbReference type="PROSITE-ProRule" id="PRU00047"/>
    </source>
</evidence>
<dbReference type="OrthoDB" id="427960at2759"/>
<dbReference type="EMBL" id="QWIK01000221">
    <property type="protein sequence ID" value="RMY10348.1"/>
    <property type="molecule type" value="Genomic_DNA"/>
</dbReference>
<dbReference type="GO" id="GO:0008270">
    <property type="term" value="F:zinc ion binding"/>
    <property type="evidence" value="ECO:0007669"/>
    <property type="project" value="UniProtKB-KW"/>
</dbReference>
<dbReference type="EMBL" id="QWIJ01000522">
    <property type="protein sequence ID" value="RMX81378.1"/>
    <property type="molecule type" value="Genomic_DNA"/>
</dbReference>
<dbReference type="InterPro" id="IPR001878">
    <property type="entry name" value="Znf_CCHC"/>
</dbReference>
<keyword evidence="1" id="KW-0862">Zinc</keyword>
<proteinExistence type="predicted"/>
<gene>
    <name evidence="5" type="ORF">D0868_03746</name>
    <name evidence="4" type="ORF">D0869_06854</name>
</gene>
<keyword evidence="1" id="KW-0479">Metal-binding</keyword>
<evidence type="ECO:0000313" key="7">
    <source>
        <dbReference type="Proteomes" id="UP000282582"/>
    </source>
</evidence>
<dbReference type="SUPFAM" id="SSF57756">
    <property type="entry name" value="Retrovirus zinc finger-like domains"/>
    <property type="match status" value="1"/>
</dbReference>
<evidence type="ECO:0000313" key="6">
    <source>
        <dbReference type="Proteomes" id="UP000281245"/>
    </source>
</evidence>
<reference evidence="6 7" key="1">
    <citation type="journal article" date="2018" name="BMC Genomics">
        <title>Genomic evidence for intraspecific hybridization in a clonal and extremely halotolerant yeast.</title>
        <authorList>
            <person name="Gostincar C."/>
            <person name="Stajich J.E."/>
            <person name="Zupancic J."/>
            <person name="Zalar P."/>
            <person name="Gunde-Cimerman N."/>
        </authorList>
    </citation>
    <scope>NUCLEOTIDE SEQUENCE [LARGE SCALE GENOMIC DNA]</scope>
    <source>
        <strain evidence="5 7">EXF-6654</strain>
        <strain evidence="4 6">EXF-6656</strain>
    </source>
</reference>
<dbReference type="SMART" id="SM00343">
    <property type="entry name" value="ZnF_C2HC"/>
    <property type="match status" value="1"/>
</dbReference>
<evidence type="ECO:0000256" key="2">
    <source>
        <dbReference type="SAM" id="MobiDB-lite"/>
    </source>
</evidence>
<feature type="compositionally biased region" description="Low complexity" evidence="2">
    <location>
        <begin position="106"/>
        <end position="118"/>
    </location>
</feature>
<feature type="region of interest" description="Disordered" evidence="2">
    <location>
        <begin position="72"/>
        <end position="139"/>
    </location>
</feature>
<feature type="compositionally biased region" description="Basic and acidic residues" evidence="2">
    <location>
        <begin position="261"/>
        <end position="273"/>
    </location>
</feature>
<evidence type="ECO:0000313" key="5">
    <source>
        <dbReference type="EMBL" id="RMY10348.1"/>
    </source>
</evidence>
<feature type="compositionally biased region" description="Low complexity" evidence="2">
    <location>
        <begin position="74"/>
        <end position="84"/>
    </location>
</feature>
<dbReference type="Proteomes" id="UP000281245">
    <property type="component" value="Unassembled WGS sequence"/>
</dbReference>
<comment type="caution">
    <text evidence="5">The sequence shown here is derived from an EMBL/GenBank/DDBJ whole genome shotgun (WGS) entry which is preliminary data.</text>
</comment>
<feature type="compositionally biased region" description="Acidic residues" evidence="2">
    <location>
        <begin position="214"/>
        <end position="232"/>
    </location>
</feature>
<dbReference type="PROSITE" id="PS50158">
    <property type="entry name" value="ZF_CCHC"/>
    <property type="match status" value="1"/>
</dbReference>
<organism evidence="5 7">
    <name type="scientific">Hortaea werneckii</name>
    <name type="common">Black yeast</name>
    <name type="synonym">Cladosporium werneckii</name>
    <dbReference type="NCBI Taxonomy" id="91943"/>
    <lineage>
        <taxon>Eukaryota</taxon>
        <taxon>Fungi</taxon>
        <taxon>Dikarya</taxon>
        <taxon>Ascomycota</taxon>
        <taxon>Pezizomycotina</taxon>
        <taxon>Dothideomycetes</taxon>
        <taxon>Dothideomycetidae</taxon>
        <taxon>Mycosphaerellales</taxon>
        <taxon>Teratosphaeriaceae</taxon>
        <taxon>Hortaea</taxon>
    </lineage>
</organism>
<dbReference type="Gene3D" id="4.10.60.10">
    <property type="entry name" value="Zinc finger, CCHC-type"/>
    <property type="match status" value="1"/>
</dbReference>
<protein>
    <recommendedName>
        <fullName evidence="3">CCHC-type domain-containing protein</fullName>
    </recommendedName>
</protein>
<evidence type="ECO:0000259" key="3">
    <source>
        <dbReference type="PROSITE" id="PS50158"/>
    </source>
</evidence>
<dbReference type="Pfam" id="PF00098">
    <property type="entry name" value="zf-CCHC"/>
    <property type="match status" value="1"/>
</dbReference>
<feature type="compositionally biased region" description="Basic and acidic residues" evidence="2">
    <location>
        <begin position="119"/>
        <end position="139"/>
    </location>
</feature>
<name>A0A3M6Z4W9_HORWE</name>
<evidence type="ECO:0000313" key="4">
    <source>
        <dbReference type="EMBL" id="RMX81378.1"/>
    </source>
</evidence>
<dbReference type="Proteomes" id="UP000282582">
    <property type="component" value="Unassembled WGS sequence"/>
</dbReference>
<feature type="domain" description="CCHC-type" evidence="3">
    <location>
        <begin position="300"/>
        <end position="315"/>
    </location>
</feature>
<sequence length="324" mass="35441">MLGCDWRAKSHVVGIHSASRLLELFACVALSTLLNSFFRQNTTRGYIDTKMAQKNVQPKEMSNRLMAMKFMQRAAASPSSGPSTPAEPPSKKQRMSDGSGMSTPPSASRSDAAAAKEAVAAEERQREEAFDREAADRGESKWYLSFKQPQKPASASAFRVVSAGYSTLDGTNTKDQNSEDEDESAGPQVGRRSFGKFNKGLEKQQNPDMSSESESSESEQEDEDDEDDEDDPTGAKALIAKERKEAGDKARAERKARKKAEKAESQKMAEDRRKKQVKLNGLTSISGAGGGSPGNKNITCHNCNKKGHIQRECPEAGQRGSRRR</sequence>
<keyword evidence="1" id="KW-0863">Zinc-finger</keyword>
<dbReference type="GO" id="GO:0003676">
    <property type="term" value="F:nucleic acid binding"/>
    <property type="evidence" value="ECO:0007669"/>
    <property type="project" value="InterPro"/>
</dbReference>